<name>A0A699SXC7_TANCI</name>
<comment type="caution">
    <text evidence="1">The sequence shown here is derived from an EMBL/GenBank/DDBJ whole genome shotgun (WGS) entry which is preliminary data.</text>
</comment>
<proteinExistence type="predicted"/>
<accession>A0A699SXC7</accession>
<sequence>PATAQIVFDALGQQSAYLRHEYPVRIDDKFKPGENPNPDDAPAAKLPDKLKGVDSVTVQFAAALDPATDDLLDAVLDNAGCYHLLPNLYHAYLTDRLAVIDPVAAAELHRTGLSERLSLSYIDLGEFQAAFNQENITDYYTPGDAARLLLHL</sequence>
<gene>
    <name evidence="1" type="ORF">Tci_873343</name>
</gene>
<feature type="non-terminal residue" evidence="1">
    <location>
        <position position="1"/>
    </location>
</feature>
<organism evidence="1">
    <name type="scientific">Tanacetum cinerariifolium</name>
    <name type="common">Dalmatian daisy</name>
    <name type="synonym">Chrysanthemum cinerariifolium</name>
    <dbReference type="NCBI Taxonomy" id="118510"/>
    <lineage>
        <taxon>Eukaryota</taxon>
        <taxon>Viridiplantae</taxon>
        <taxon>Streptophyta</taxon>
        <taxon>Embryophyta</taxon>
        <taxon>Tracheophyta</taxon>
        <taxon>Spermatophyta</taxon>
        <taxon>Magnoliopsida</taxon>
        <taxon>eudicotyledons</taxon>
        <taxon>Gunneridae</taxon>
        <taxon>Pentapetalae</taxon>
        <taxon>asterids</taxon>
        <taxon>campanulids</taxon>
        <taxon>Asterales</taxon>
        <taxon>Asteraceae</taxon>
        <taxon>Asteroideae</taxon>
        <taxon>Anthemideae</taxon>
        <taxon>Anthemidinae</taxon>
        <taxon>Tanacetum</taxon>
    </lineage>
</organism>
<feature type="non-terminal residue" evidence="1">
    <location>
        <position position="152"/>
    </location>
</feature>
<dbReference type="EMBL" id="BKCJ011190931">
    <property type="protein sequence ID" value="GFD01374.1"/>
    <property type="molecule type" value="Genomic_DNA"/>
</dbReference>
<reference evidence="1" key="1">
    <citation type="journal article" date="2019" name="Sci. Rep.">
        <title>Draft genome of Tanacetum cinerariifolium, the natural source of mosquito coil.</title>
        <authorList>
            <person name="Yamashiro T."/>
            <person name="Shiraishi A."/>
            <person name="Satake H."/>
            <person name="Nakayama K."/>
        </authorList>
    </citation>
    <scope>NUCLEOTIDE SEQUENCE</scope>
</reference>
<evidence type="ECO:0000313" key="1">
    <source>
        <dbReference type="EMBL" id="GFD01374.1"/>
    </source>
</evidence>
<protein>
    <submittedName>
        <fullName evidence="1">Uncharacterized protein</fullName>
    </submittedName>
</protein>
<dbReference type="AlphaFoldDB" id="A0A699SXC7"/>